<dbReference type="Proteomes" id="UP001732700">
    <property type="component" value="Chromosome 5A"/>
</dbReference>
<organism evidence="1 2">
    <name type="scientific">Avena sativa</name>
    <name type="common">Oat</name>
    <dbReference type="NCBI Taxonomy" id="4498"/>
    <lineage>
        <taxon>Eukaryota</taxon>
        <taxon>Viridiplantae</taxon>
        <taxon>Streptophyta</taxon>
        <taxon>Embryophyta</taxon>
        <taxon>Tracheophyta</taxon>
        <taxon>Spermatophyta</taxon>
        <taxon>Magnoliopsida</taxon>
        <taxon>Liliopsida</taxon>
        <taxon>Poales</taxon>
        <taxon>Poaceae</taxon>
        <taxon>BOP clade</taxon>
        <taxon>Pooideae</taxon>
        <taxon>Poodae</taxon>
        <taxon>Poeae</taxon>
        <taxon>Poeae Chloroplast Group 1 (Aveneae type)</taxon>
        <taxon>Aveninae</taxon>
        <taxon>Avena</taxon>
    </lineage>
</organism>
<reference evidence="1" key="2">
    <citation type="submission" date="2025-09" db="UniProtKB">
        <authorList>
            <consortium name="EnsemblPlants"/>
        </authorList>
    </citation>
    <scope>IDENTIFICATION</scope>
</reference>
<dbReference type="EnsemblPlants" id="AVESA.00010b.r2.5AG0804580.1">
    <property type="protein sequence ID" value="AVESA.00010b.r2.5AG0804580.1.CDS.1"/>
    <property type="gene ID" value="AVESA.00010b.r2.5AG0804580"/>
</dbReference>
<proteinExistence type="predicted"/>
<protein>
    <submittedName>
        <fullName evidence="1">Uncharacterized protein</fullName>
    </submittedName>
</protein>
<sequence>MAEITNPPPERRGNPLADLPEELVLDILLRLPPKSILQCRAVCKAWRCITTDRAFLLAHHGRQPAQRLLSFVRNVGRYGSGTDLRVLDYCVEAMDFRTREFRSVVRFTGNAPAYESSLQDDHPFTIHAACDGLLLMSYNDSLYICNPATRQWTLVCPPSLGDHKIAGLYVHGPSGEYRMLSYRDVDQTNKFFINTMGSNSVRCIAFGSSSVSMGKWLARESKATEFDRPFLSHGKLHWLPKSNPLESILVFDTVAEEFSWLPSPVMTWDVVFLLEMEGTLAMSESPTAGSKVDLWVLQDYKSAIWAHRYQIELPVLEIGLYDKYESWMSKVVSPEGDVLVDCMDRLNWQLHYDIEGNLLRKFLCNGRLLNLTTHILKESLVPQAFFQMQEDGSGHEPPFFWGL</sequence>
<name>A0ACD5XF24_AVESA</name>
<evidence type="ECO:0000313" key="2">
    <source>
        <dbReference type="Proteomes" id="UP001732700"/>
    </source>
</evidence>
<keyword evidence="2" id="KW-1185">Reference proteome</keyword>
<evidence type="ECO:0000313" key="1">
    <source>
        <dbReference type="EnsemblPlants" id="AVESA.00010b.r2.5AG0804580.1.CDS.1"/>
    </source>
</evidence>
<accession>A0ACD5XF24</accession>
<reference evidence="1" key="1">
    <citation type="submission" date="2021-05" db="EMBL/GenBank/DDBJ databases">
        <authorList>
            <person name="Scholz U."/>
            <person name="Mascher M."/>
            <person name="Fiebig A."/>
        </authorList>
    </citation>
    <scope>NUCLEOTIDE SEQUENCE [LARGE SCALE GENOMIC DNA]</scope>
</reference>